<evidence type="ECO:0000256" key="3">
    <source>
        <dbReference type="ARBA" id="ARBA00022574"/>
    </source>
</evidence>
<dbReference type="GO" id="GO:0051012">
    <property type="term" value="P:microtubule sliding"/>
    <property type="evidence" value="ECO:0007669"/>
    <property type="project" value="UniProtKB-UniRule"/>
</dbReference>
<dbReference type="AlphaFoldDB" id="A0A8H7TVY6"/>
<evidence type="ECO:0000259" key="13">
    <source>
        <dbReference type="Pfam" id="PF24951"/>
    </source>
</evidence>
<dbReference type="PROSITE" id="PS50294">
    <property type="entry name" value="WD_REPEATS_REGION"/>
    <property type="match status" value="5"/>
</dbReference>
<dbReference type="CDD" id="cd00200">
    <property type="entry name" value="WD40"/>
    <property type="match status" value="1"/>
</dbReference>
<accession>A0A8H7TVY6</accession>
<dbReference type="SUPFAM" id="SSF109925">
    <property type="entry name" value="Lissencephaly-1 protein (Lis-1, PAF-AH alpha) N-terminal domain"/>
    <property type="match status" value="1"/>
</dbReference>
<dbReference type="GO" id="GO:0070840">
    <property type="term" value="F:dynein complex binding"/>
    <property type="evidence" value="ECO:0007669"/>
    <property type="project" value="UniProtKB-UniRule"/>
</dbReference>
<comment type="similarity">
    <text evidence="11">Belongs to the WD repeat LIS1/nudF family.</text>
</comment>
<dbReference type="SMART" id="SM00320">
    <property type="entry name" value="WD40"/>
    <property type="match status" value="7"/>
</dbReference>
<gene>
    <name evidence="11" type="primary">PAC1</name>
    <name evidence="11" type="synonym">LIS1</name>
    <name evidence="14" type="ORF">IM811_001615</name>
</gene>
<evidence type="ECO:0000256" key="4">
    <source>
        <dbReference type="ARBA" id="ARBA00022618"/>
    </source>
</evidence>
<dbReference type="HAMAP" id="MF_03141">
    <property type="entry name" value="lis1"/>
    <property type="match status" value="1"/>
</dbReference>
<keyword evidence="9 11" id="KW-0206">Cytoskeleton</keyword>
<reference evidence="14" key="1">
    <citation type="submission" date="2020-10" db="EMBL/GenBank/DDBJ databases">
        <title>High-Quality Genome Resource of Clonostachys rosea strain S41 by Oxford Nanopore Long-Read Sequencing.</title>
        <authorList>
            <person name="Wang H."/>
        </authorList>
    </citation>
    <scope>NUCLEOTIDE SEQUENCE</scope>
    <source>
        <strain evidence="14">S41</strain>
    </source>
</reference>
<dbReference type="FunFam" id="2.130.10.10:FF:000342">
    <property type="entry name" value="Nuclear distribution protein PAC1"/>
    <property type="match status" value="1"/>
</dbReference>
<feature type="repeat" description="WD" evidence="12">
    <location>
        <begin position="112"/>
        <end position="153"/>
    </location>
</feature>
<dbReference type="InterPro" id="IPR019775">
    <property type="entry name" value="WD40_repeat_CS"/>
</dbReference>
<keyword evidence="4 11" id="KW-0132">Cell division</keyword>
<dbReference type="Pfam" id="PF24951">
    <property type="entry name" value="LisH_PAC1"/>
    <property type="match status" value="1"/>
</dbReference>
<dbReference type="GO" id="GO:0005874">
    <property type="term" value="C:microtubule"/>
    <property type="evidence" value="ECO:0007669"/>
    <property type="project" value="UniProtKB-KW"/>
</dbReference>
<dbReference type="PROSITE" id="PS00678">
    <property type="entry name" value="WD_REPEATS_1"/>
    <property type="match status" value="2"/>
</dbReference>
<dbReference type="InterPro" id="IPR017252">
    <property type="entry name" value="Dynein_regulator_LIS1"/>
</dbReference>
<dbReference type="Gene3D" id="2.130.10.10">
    <property type="entry name" value="YVTN repeat-like/Quinoprotein amine dehydrogenase"/>
    <property type="match status" value="1"/>
</dbReference>
<keyword evidence="10 11" id="KW-0131">Cell cycle</keyword>
<evidence type="ECO:0000256" key="9">
    <source>
        <dbReference type="ARBA" id="ARBA00023212"/>
    </source>
</evidence>
<keyword evidence="7 11" id="KW-0498">Mitosis</keyword>
<dbReference type="GO" id="GO:0023052">
    <property type="term" value="P:signaling"/>
    <property type="evidence" value="ECO:0007669"/>
    <property type="project" value="UniProtKB-ARBA"/>
</dbReference>
<dbReference type="InterPro" id="IPR020472">
    <property type="entry name" value="WD40_PAC1"/>
</dbReference>
<keyword evidence="6" id="KW-0677">Repeat</keyword>
<comment type="caution">
    <text evidence="14">The sequence shown here is derived from an EMBL/GenBank/DDBJ whole genome shotgun (WGS) entry which is preliminary data.</text>
</comment>
<proteinExistence type="inferred from homology"/>
<dbReference type="PANTHER" id="PTHR19879:SF9">
    <property type="entry name" value="TRANSCRIPTION INITIATION FACTOR TFIID SUBUNIT 5"/>
    <property type="match status" value="1"/>
</dbReference>
<dbReference type="GO" id="GO:0005737">
    <property type="term" value="C:cytoplasm"/>
    <property type="evidence" value="ECO:0007669"/>
    <property type="project" value="UniProtKB-UniRule"/>
</dbReference>
<evidence type="ECO:0000313" key="14">
    <source>
        <dbReference type="EMBL" id="KAF9759921.1"/>
    </source>
</evidence>
<protein>
    <recommendedName>
        <fullName evidence="11">Nuclear distribution protein PAC1</fullName>
    </recommendedName>
    <alternativeName>
        <fullName evidence="11">Lissencephaly-1 homolog</fullName>
        <shortName evidence="11">LIS-1</shortName>
    </alternativeName>
    <alternativeName>
        <fullName evidence="11">nudF homolog</fullName>
    </alternativeName>
</protein>
<dbReference type="PIRSF" id="PIRSF037647">
    <property type="entry name" value="Dynein_regulator_Lis1"/>
    <property type="match status" value="1"/>
</dbReference>
<organism evidence="14 15">
    <name type="scientific">Bionectria ochroleuca</name>
    <name type="common">Gliocladium roseum</name>
    <dbReference type="NCBI Taxonomy" id="29856"/>
    <lineage>
        <taxon>Eukaryota</taxon>
        <taxon>Fungi</taxon>
        <taxon>Dikarya</taxon>
        <taxon>Ascomycota</taxon>
        <taxon>Pezizomycotina</taxon>
        <taxon>Sordariomycetes</taxon>
        <taxon>Hypocreomycetidae</taxon>
        <taxon>Hypocreales</taxon>
        <taxon>Bionectriaceae</taxon>
        <taxon>Clonostachys</taxon>
    </lineage>
</organism>
<dbReference type="FunFam" id="1.20.960.30:FF:000002">
    <property type="entry name" value="Platelet-activating factor acetylhydrolase ib"/>
    <property type="match status" value="1"/>
</dbReference>
<dbReference type="InterPro" id="IPR037190">
    <property type="entry name" value="LIS1_N"/>
</dbReference>
<dbReference type="GO" id="GO:0000922">
    <property type="term" value="C:spindle pole"/>
    <property type="evidence" value="ECO:0007669"/>
    <property type="project" value="UniProtKB-SubCell"/>
</dbReference>
<comment type="function">
    <text evidence="11">Positively regulates the activity of the minus-end directed microtubule motor protein dynein. May enhance dynein-mediated microtubule sliding by targeting dynein to the microtubule plus end. Required for nuclear migration during vegetative growth as well as development. Required for retrograde early endosome (EE) transport from the hyphal tip. Required for localization of dynein to the mitotic spindle poles. Recruits additional proteins to the dynein complex at SPBs.</text>
</comment>
<evidence type="ECO:0000256" key="5">
    <source>
        <dbReference type="ARBA" id="ARBA00022701"/>
    </source>
</evidence>
<dbReference type="GO" id="GO:0007154">
    <property type="term" value="P:cell communication"/>
    <property type="evidence" value="ECO:0007669"/>
    <property type="project" value="UniProtKB-ARBA"/>
</dbReference>
<evidence type="ECO:0000256" key="2">
    <source>
        <dbReference type="ARBA" id="ARBA00022490"/>
    </source>
</evidence>
<evidence type="ECO:0000256" key="7">
    <source>
        <dbReference type="ARBA" id="ARBA00022776"/>
    </source>
</evidence>
<evidence type="ECO:0000256" key="1">
    <source>
        <dbReference type="ARBA" id="ARBA00022448"/>
    </source>
</evidence>
<dbReference type="InterPro" id="IPR036322">
    <property type="entry name" value="WD40_repeat_dom_sf"/>
</dbReference>
<feature type="domain" description="PAC1-like LisH-like dimerisation" evidence="13">
    <location>
        <begin position="7"/>
        <end position="41"/>
    </location>
</feature>
<dbReference type="PROSITE" id="PS50896">
    <property type="entry name" value="LISH"/>
    <property type="match status" value="1"/>
</dbReference>
<dbReference type="PROSITE" id="PS50082">
    <property type="entry name" value="WD_REPEATS_2"/>
    <property type="match status" value="6"/>
</dbReference>
<dbReference type="InterPro" id="IPR001680">
    <property type="entry name" value="WD40_rpt"/>
</dbReference>
<dbReference type="PRINTS" id="PR00320">
    <property type="entry name" value="GPROTEINBRPT"/>
</dbReference>
<dbReference type="InterPro" id="IPR015943">
    <property type="entry name" value="WD40/YVTN_repeat-like_dom_sf"/>
</dbReference>
<keyword evidence="2 11" id="KW-0963">Cytoplasm</keyword>
<feature type="repeat" description="WD" evidence="12">
    <location>
        <begin position="199"/>
        <end position="244"/>
    </location>
</feature>
<evidence type="ECO:0000256" key="8">
    <source>
        <dbReference type="ARBA" id="ARBA00023054"/>
    </source>
</evidence>
<dbReference type="InterPro" id="IPR056795">
    <property type="entry name" value="PAC1-like_LisH-like_dom"/>
</dbReference>
<feature type="repeat" description="WD" evidence="12">
    <location>
        <begin position="245"/>
        <end position="286"/>
    </location>
</feature>
<keyword evidence="5 11" id="KW-0493">Microtubule</keyword>
<keyword evidence="3 12" id="KW-0853">WD repeat</keyword>
<evidence type="ECO:0000256" key="12">
    <source>
        <dbReference type="PROSITE-ProRule" id="PRU00221"/>
    </source>
</evidence>
<dbReference type="PANTHER" id="PTHR19879">
    <property type="entry name" value="TRANSCRIPTION INITIATION FACTOR TFIID"/>
    <property type="match status" value="1"/>
</dbReference>
<evidence type="ECO:0000256" key="6">
    <source>
        <dbReference type="ARBA" id="ARBA00022737"/>
    </source>
</evidence>
<dbReference type="GO" id="GO:0051301">
    <property type="term" value="P:cell division"/>
    <property type="evidence" value="ECO:0007669"/>
    <property type="project" value="UniProtKB-KW"/>
</dbReference>
<comment type="subcellular location">
    <subcellularLocation>
        <location evidence="11">Cytoplasm</location>
        <location evidence="11">Cytoskeleton</location>
    </subcellularLocation>
    <subcellularLocation>
        <location evidence="11">Cytoplasm</location>
        <location evidence="11">Cytoskeleton</location>
        <location evidence="11">Spindle pole</location>
    </subcellularLocation>
    <text evidence="11">Localizes to the plus ends of microtubules at the hyphal tip and the mitotic spindle poles.</text>
</comment>
<comment type="subunit">
    <text evidence="11">Self-associates. Interacts with NDL1 and dynein.</text>
</comment>
<feature type="repeat" description="WD" evidence="12">
    <location>
        <begin position="351"/>
        <end position="385"/>
    </location>
</feature>
<comment type="domain">
    <text evidence="11">Dimerization mediated by the LisH domain may be required to activate dynein.</text>
</comment>
<evidence type="ECO:0000313" key="15">
    <source>
        <dbReference type="Proteomes" id="UP000616885"/>
    </source>
</evidence>
<dbReference type="InterPro" id="IPR006594">
    <property type="entry name" value="LisH"/>
</dbReference>
<evidence type="ECO:0000256" key="10">
    <source>
        <dbReference type="ARBA" id="ARBA00023306"/>
    </source>
</evidence>
<feature type="repeat" description="WD" evidence="12">
    <location>
        <begin position="323"/>
        <end position="342"/>
    </location>
</feature>
<keyword evidence="1 11" id="KW-0813">Transport</keyword>
<dbReference type="EMBL" id="JADCTT010000001">
    <property type="protein sequence ID" value="KAF9759921.1"/>
    <property type="molecule type" value="Genomic_DNA"/>
</dbReference>
<name>A0A8H7TVY6_BIOOC</name>
<sequence length="454" mass="49493">MSRLLTTRQAEELHKSMIAYLLSAKLPNTAAALREEIGLEESTFDAETAKKYEGLLEKKWTSVVRLQKKIMDLESKNAALQTELDNATPLSFAKRSQDPSAWLPRSPPRYSLESHRDAVNCIAFHPAFSSIASGSADCTIKIWDWEFGELEKTIKGHTKAVQDLDFGGPKGATLLASCASDLTIKLWDPADDYKNIRTLQGHDHSISTVRFIPSGTGGSNMLVSASGDNTLKIWDTTTGYCVKTLTGHSGWVRHVDPSIDGRYLVSTGNDRTARIWDLSMPNPENTVTMFGHENVIKCCALAPPASYKHLANLAGLKNPPSASSTAEFVATGSRDKTIKLWDSRGTCLKTLVGHDNWVSALVFHPGGKYLLSVADDKTLRCWDLSQEGKCVKVLEDTHEQFITCLRWVSGSNRGDAAANGDGKAGDDKKGDAPGQFRCVIATGGMDSAVKIFAN</sequence>
<evidence type="ECO:0000256" key="11">
    <source>
        <dbReference type="HAMAP-Rule" id="MF_03141"/>
    </source>
</evidence>
<dbReference type="Proteomes" id="UP000616885">
    <property type="component" value="Unassembled WGS sequence"/>
</dbReference>
<dbReference type="SUPFAM" id="SSF50978">
    <property type="entry name" value="WD40 repeat-like"/>
    <property type="match status" value="1"/>
</dbReference>
<dbReference type="Pfam" id="PF00400">
    <property type="entry name" value="WD40"/>
    <property type="match status" value="6"/>
</dbReference>
<dbReference type="GO" id="GO:0000132">
    <property type="term" value="P:establishment of mitotic spindle orientation"/>
    <property type="evidence" value="ECO:0007669"/>
    <property type="project" value="UniProtKB-UniRule"/>
</dbReference>
<dbReference type="Gene3D" id="1.20.960.30">
    <property type="match status" value="1"/>
</dbReference>
<keyword evidence="8 11" id="KW-0175">Coiled coil</keyword>
<feature type="repeat" description="WD" evidence="12">
    <location>
        <begin position="154"/>
        <end position="188"/>
    </location>
</feature>
<dbReference type="GO" id="GO:0005875">
    <property type="term" value="C:microtubule associated complex"/>
    <property type="evidence" value="ECO:0007669"/>
    <property type="project" value="UniProtKB-UniRule"/>
</dbReference>